<feature type="domain" description="Mechanosensitive ion channel MscS C-terminal" evidence="10">
    <location>
        <begin position="334"/>
        <end position="417"/>
    </location>
</feature>
<dbReference type="PANTHER" id="PTHR30347:SF1">
    <property type="entry name" value="MECHANOSENSITIVE CHANNEL MSCK"/>
    <property type="match status" value="1"/>
</dbReference>
<dbReference type="InterPro" id="IPR010920">
    <property type="entry name" value="LSM_dom_sf"/>
</dbReference>
<evidence type="ECO:0000256" key="4">
    <source>
        <dbReference type="ARBA" id="ARBA00022692"/>
    </source>
</evidence>
<feature type="transmembrane region" description="Helical" evidence="8">
    <location>
        <begin position="97"/>
        <end position="115"/>
    </location>
</feature>
<evidence type="ECO:0000256" key="7">
    <source>
        <dbReference type="SAM" id="MobiDB-lite"/>
    </source>
</evidence>
<keyword evidence="6 8" id="KW-0472">Membrane</keyword>
<comment type="similarity">
    <text evidence="2">Belongs to the MscS (TC 1.A.23) family.</text>
</comment>
<evidence type="ECO:0000256" key="3">
    <source>
        <dbReference type="ARBA" id="ARBA00022475"/>
    </source>
</evidence>
<feature type="region of interest" description="Disordered" evidence="7">
    <location>
        <begin position="434"/>
        <end position="459"/>
    </location>
</feature>
<feature type="compositionally biased region" description="Polar residues" evidence="7">
    <location>
        <begin position="437"/>
        <end position="459"/>
    </location>
</feature>
<dbReference type="Gene3D" id="2.30.30.60">
    <property type="match status" value="1"/>
</dbReference>
<keyword evidence="4 8" id="KW-0812">Transmembrane</keyword>
<evidence type="ECO:0000256" key="8">
    <source>
        <dbReference type="SAM" id="Phobius"/>
    </source>
</evidence>
<evidence type="ECO:0000256" key="2">
    <source>
        <dbReference type="ARBA" id="ARBA00008017"/>
    </source>
</evidence>
<dbReference type="Proteomes" id="UP000484875">
    <property type="component" value="Unassembled WGS sequence"/>
</dbReference>
<feature type="transmembrane region" description="Helical" evidence="8">
    <location>
        <begin position="218"/>
        <end position="237"/>
    </location>
</feature>
<organism evidence="11 12">
    <name type="scientific">Duganella vulcania</name>
    <dbReference type="NCBI Taxonomy" id="2692166"/>
    <lineage>
        <taxon>Bacteria</taxon>
        <taxon>Pseudomonadati</taxon>
        <taxon>Pseudomonadota</taxon>
        <taxon>Betaproteobacteria</taxon>
        <taxon>Burkholderiales</taxon>
        <taxon>Oxalobacteraceae</taxon>
        <taxon>Telluria group</taxon>
        <taxon>Duganella</taxon>
    </lineage>
</organism>
<comment type="subcellular location">
    <subcellularLocation>
        <location evidence="1">Cell membrane</location>
        <topology evidence="1">Multi-pass membrane protein</topology>
    </subcellularLocation>
</comment>
<evidence type="ECO:0000256" key="6">
    <source>
        <dbReference type="ARBA" id="ARBA00023136"/>
    </source>
</evidence>
<feature type="transmembrane region" description="Helical" evidence="8">
    <location>
        <begin position="65"/>
        <end position="85"/>
    </location>
</feature>
<dbReference type="InterPro" id="IPR011014">
    <property type="entry name" value="MscS_channel_TM-2"/>
</dbReference>
<keyword evidence="12" id="KW-1185">Reference proteome</keyword>
<gene>
    <name evidence="11" type="ORF">GTP81_07685</name>
</gene>
<keyword evidence="5 8" id="KW-1133">Transmembrane helix</keyword>
<feature type="domain" description="Mechanosensitive ion channel MscS" evidence="9">
    <location>
        <begin position="260"/>
        <end position="325"/>
    </location>
</feature>
<feature type="transmembrane region" description="Helical" evidence="8">
    <location>
        <begin position="135"/>
        <end position="156"/>
    </location>
</feature>
<dbReference type="GO" id="GO:0005886">
    <property type="term" value="C:plasma membrane"/>
    <property type="evidence" value="ECO:0007669"/>
    <property type="project" value="UniProtKB-SubCell"/>
</dbReference>
<dbReference type="Gene3D" id="1.10.287.1260">
    <property type="match status" value="1"/>
</dbReference>
<evidence type="ECO:0000259" key="10">
    <source>
        <dbReference type="Pfam" id="PF21082"/>
    </source>
</evidence>
<dbReference type="SUPFAM" id="SSF82861">
    <property type="entry name" value="Mechanosensitive channel protein MscS (YggB), transmembrane region"/>
    <property type="match status" value="1"/>
</dbReference>
<dbReference type="InterPro" id="IPR006685">
    <property type="entry name" value="MscS_channel_2nd"/>
</dbReference>
<keyword evidence="3" id="KW-1003">Cell membrane</keyword>
<feature type="transmembrane region" description="Helical" evidence="8">
    <location>
        <begin position="176"/>
        <end position="197"/>
    </location>
</feature>
<dbReference type="InterPro" id="IPR011066">
    <property type="entry name" value="MscS_channel_C_sf"/>
</dbReference>
<reference evidence="11 12" key="1">
    <citation type="submission" date="2019-12" db="EMBL/GenBank/DDBJ databases">
        <title>Novel species isolated from a subtropical stream in China.</title>
        <authorList>
            <person name="Lu H."/>
        </authorList>
    </citation>
    <scope>NUCLEOTIDE SEQUENCE [LARGE SCALE GENOMIC DNA]</scope>
    <source>
        <strain evidence="11 12">FT107W</strain>
    </source>
</reference>
<dbReference type="Pfam" id="PF00924">
    <property type="entry name" value="MS_channel_2nd"/>
    <property type="match status" value="1"/>
</dbReference>
<dbReference type="Gene3D" id="3.30.70.100">
    <property type="match status" value="1"/>
</dbReference>
<name>A0A845HCT3_9BURK</name>
<dbReference type="SUPFAM" id="SSF50182">
    <property type="entry name" value="Sm-like ribonucleoproteins"/>
    <property type="match status" value="1"/>
</dbReference>
<evidence type="ECO:0000259" key="9">
    <source>
        <dbReference type="Pfam" id="PF00924"/>
    </source>
</evidence>
<dbReference type="RefSeq" id="WP_161089336.1">
    <property type="nucleotide sequence ID" value="NZ_WWCV01000010.1"/>
</dbReference>
<dbReference type="EMBL" id="WWCV01000010">
    <property type="protein sequence ID" value="MYN16630.1"/>
    <property type="molecule type" value="Genomic_DNA"/>
</dbReference>
<dbReference type="SUPFAM" id="SSF82689">
    <property type="entry name" value="Mechanosensitive channel protein MscS (YggB), C-terminal domain"/>
    <property type="match status" value="1"/>
</dbReference>
<dbReference type="InterPro" id="IPR023408">
    <property type="entry name" value="MscS_beta-dom_sf"/>
</dbReference>
<comment type="caution">
    <text evidence="11">The sequence shown here is derived from an EMBL/GenBank/DDBJ whole genome shotgun (WGS) entry which is preliminary data.</text>
</comment>
<accession>A0A845HCT3</accession>
<sequence length="459" mass="50018">MTQQQTLLNLIDDLTGDLQDPSRLWQIAAIIGSVVLGWGLARLLKKRFGRQEVQGGMLGFGVESFGRVMAPLAVVCLLALSRVALAKYHFHVNLVKVALPIFGSLVVIRFAVYLLRRVFARHGQISATMLAFEKVFQLLVWLAFVLYITGLYQDVFDFMDNTILPLGKYKVSLADILQATVSVIVLLMLALWAGAALEEQLMKVQGMHTNLRVVVARTARALLILVAVLMSLSLVGIDLTVLSVFGGALGVGLGLGLQKIASNYVSGFVILLDRSLTIGDMITVDKYSGRVTQINTRYTVLQGLDGVESIVPNEMLVSGAVQNSSLSSSMLWISTKVSVAYDTDVDRVLKLLEEAALTVDRVLKEEKLPSAQLLSFGADGLDLQVGFWINDPQNGRGGVTSDVNRAIWRALKENNISVPFPQREMRILGPVPEQFSAPESTTVPKKTAVTDGNPSANHV</sequence>
<evidence type="ECO:0000256" key="1">
    <source>
        <dbReference type="ARBA" id="ARBA00004651"/>
    </source>
</evidence>
<evidence type="ECO:0000313" key="11">
    <source>
        <dbReference type="EMBL" id="MYN16630.1"/>
    </source>
</evidence>
<dbReference type="InterPro" id="IPR049278">
    <property type="entry name" value="MS_channel_C"/>
</dbReference>
<dbReference type="InterPro" id="IPR052702">
    <property type="entry name" value="MscS-like_channel"/>
</dbReference>
<proteinExistence type="inferred from homology"/>
<protein>
    <submittedName>
        <fullName evidence="11">Mechanosensitive ion channel</fullName>
    </submittedName>
</protein>
<feature type="transmembrane region" description="Helical" evidence="8">
    <location>
        <begin position="24"/>
        <end position="44"/>
    </location>
</feature>
<dbReference type="GO" id="GO:0008381">
    <property type="term" value="F:mechanosensitive monoatomic ion channel activity"/>
    <property type="evidence" value="ECO:0007669"/>
    <property type="project" value="UniProtKB-ARBA"/>
</dbReference>
<evidence type="ECO:0000256" key="5">
    <source>
        <dbReference type="ARBA" id="ARBA00022989"/>
    </source>
</evidence>
<evidence type="ECO:0000313" key="12">
    <source>
        <dbReference type="Proteomes" id="UP000484875"/>
    </source>
</evidence>
<dbReference type="PANTHER" id="PTHR30347">
    <property type="entry name" value="POTASSIUM CHANNEL RELATED"/>
    <property type="match status" value="1"/>
</dbReference>
<dbReference type="AlphaFoldDB" id="A0A845HCT3"/>
<dbReference type="Pfam" id="PF21082">
    <property type="entry name" value="MS_channel_3rd"/>
    <property type="match status" value="1"/>
</dbReference>